<gene>
    <name evidence="1" type="ORF">N792_05430</name>
</gene>
<proteinExistence type="predicted"/>
<dbReference type="AlphaFoldDB" id="A0A0A0EQS2"/>
<sequence>MSDRRTRPGRLESISRRFWFEHESGHRLYPYRSVERNSGRWAFRVAPPGTGANKTINQTLLDDEEEVYRHVFSKGWSVRLCDAEGKRDGLYNKDGYSIVRTSES</sequence>
<evidence type="ECO:0000313" key="2">
    <source>
        <dbReference type="Proteomes" id="UP000030017"/>
    </source>
</evidence>
<dbReference type="RefSeq" id="WP_036192742.1">
    <property type="nucleotide sequence ID" value="NZ_AVPS01000003.1"/>
</dbReference>
<reference evidence="1 2" key="1">
    <citation type="submission" date="2013-08" db="EMBL/GenBank/DDBJ databases">
        <title>Genome sequencing of Lysobacter.</title>
        <authorList>
            <person name="Zhang S."/>
            <person name="Wang G."/>
        </authorList>
    </citation>
    <scope>NUCLEOTIDE SEQUENCE [LARGE SCALE GENOMIC DNA]</scope>
    <source>
        <strain evidence="1 2">Ko07</strain>
    </source>
</reference>
<dbReference type="EMBL" id="AVPS01000003">
    <property type="protein sequence ID" value="KGM52508.1"/>
    <property type="molecule type" value="Genomic_DNA"/>
</dbReference>
<organism evidence="1 2">
    <name type="scientific">Lysobacter concretionis Ko07 = DSM 16239</name>
    <dbReference type="NCBI Taxonomy" id="1122185"/>
    <lineage>
        <taxon>Bacteria</taxon>
        <taxon>Pseudomonadati</taxon>
        <taxon>Pseudomonadota</taxon>
        <taxon>Gammaproteobacteria</taxon>
        <taxon>Lysobacterales</taxon>
        <taxon>Lysobacteraceae</taxon>
        <taxon>Novilysobacter</taxon>
    </lineage>
</organism>
<keyword evidence="2" id="KW-1185">Reference proteome</keyword>
<evidence type="ECO:0000313" key="1">
    <source>
        <dbReference type="EMBL" id="KGM52508.1"/>
    </source>
</evidence>
<name>A0A0A0EQS2_9GAMM</name>
<dbReference type="Proteomes" id="UP000030017">
    <property type="component" value="Unassembled WGS sequence"/>
</dbReference>
<protein>
    <submittedName>
        <fullName evidence="1">Uncharacterized protein</fullName>
    </submittedName>
</protein>
<dbReference type="OrthoDB" id="7063927at2"/>
<accession>A0A0A0EQS2</accession>
<comment type="caution">
    <text evidence="1">The sequence shown here is derived from an EMBL/GenBank/DDBJ whole genome shotgun (WGS) entry which is preliminary data.</text>
</comment>